<dbReference type="PANTHER" id="PTHR30290">
    <property type="entry name" value="PERIPLASMIC BINDING COMPONENT OF ABC TRANSPORTER"/>
    <property type="match status" value="1"/>
</dbReference>
<comment type="caution">
    <text evidence="3">The sequence shown here is derived from an EMBL/GenBank/DDBJ whole genome shotgun (WGS) entry which is preliminary data.</text>
</comment>
<proteinExistence type="predicted"/>
<evidence type="ECO:0000313" key="3">
    <source>
        <dbReference type="EMBL" id="MSS14555.1"/>
    </source>
</evidence>
<dbReference type="Proteomes" id="UP000481852">
    <property type="component" value="Unassembled WGS sequence"/>
</dbReference>
<evidence type="ECO:0000313" key="4">
    <source>
        <dbReference type="Proteomes" id="UP000481852"/>
    </source>
</evidence>
<dbReference type="InterPro" id="IPR039424">
    <property type="entry name" value="SBP_5"/>
</dbReference>
<organism evidence="3 4">
    <name type="scientific">Porcincola intestinalis</name>
    <dbReference type="NCBI Taxonomy" id="2606632"/>
    <lineage>
        <taxon>Bacteria</taxon>
        <taxon>Bacillati</taxon>
        <taxon>Bacillota</taxon>
        <taxon>Clostridia</taxon>
        <taxon>Lachnospirales</taxon>
        <taxon>Lachnospiraceae</taxon>
        <taxon>Porcincola</taxon>
    </lineage>
</organism>
<dbReference type="CDD" id="cd08509">
    <property type="entry name" value="PBP2_TmCBP_oligosaccharides_like"/>
    <property type="match status" value="1"/>
</dbReference>
<dbReference type="GO" id="GO:0043190">
    <property type="term" value="C:ATP-binding cassette (ABC) transporter complex"/>
    <property type="evidence" value="ECO:0007669"/>
    <property type="project" value="InterPro"/>
</dbReference>
<evidence type="ECO:0000256" key="1">
    <source>
        <dbReference type="SAM" id="SignalP"/>
    </source>
</evidence>
<dbReference type="Gene3D" id="3.90.76.10">
    <property type="entry name" value="Dipeptide-binding Protein, Domain 1"/>
    <property type="match status" value="1"/>
</dbReference>
<sequence>MKKKIQKMASLFLAAAVGMSILVECSASDASSVLASSESVISAETEGEEVLPGSTPRNETLYFAGQQWGTINDWNPLSSNSNNSMGVAQQDMARALVYEPMFLYNNLDGKLYPLLGKEWSWNDDQTEMTIKLNPDAKWSDGTPVTSEDVAYTFEVHKKYNTGFGIDYAAYIDTIVPKDSNTVVIKAKLGKDGKAVNPLKVLDYIPKVYVLQKAYIQNVEKRNNNQEDGVKTDKMEDFVSSGPYTAYYDDDQKVVLVRDDNYWGQADSMWGALPAPKYIAHPIYKDNSAGQIAFSKGEIDIAQMFITDIQKFWEEDNLPITTYLDEPPYGVGTMIPTCFYNTRISGLDQVAVRKAIAMAVDYDHIIATAMSNQSATFEQVPRSVMNTTDAEQALVDQDRLKDLQFGNDVEAAKKILDDAGITDHDGDGIREYDGKNLSFTAECPDGWTDWMAALEDVAKAGQNIGIDIQTNYPDTNTFTENYSTGNFEICINNATGSSVSCPWQRCMVLMYSGYADLKTNTLGNWSGFKNKEADEILAKIPYEQDQAKLKDYYTRLSEIYLTEVPSFALMYRPQAFYNVNESVWTNYPMNDDGNNIPPTVCTDGYGIAGLYQLQLVK</sequence>
<dbReference type="InterPro" id="IPR000914">
    <property type="entry name" value="SBP_5_dom"/>
</dbReference>
<dbReference type="GO" id="GO:1904680">
    <property type="term" value="F:peptide transmembrane transporter activity"/>
    <property type="evidence" value="ECO:0007669"/>
    <property type="project" value="TreeGrafter"/>
</dbReference>
<protein>
    <submittedName>
        <fullName evidence="3">ABC transporter substrate-binding protein</fullName>
    </submittedName>
</protein>
<dbReference type="PIRSF" id="PIRSF002741">
    <property type="entry name" value="MppA"/>
    <property type="match status" value="1"/>
</dbReference>
<keyword evidence="1" id="KW-0732">Signal</keyword>
<dbReference type="GO" id="GO:0042597">
    <property type="term" value="C:periplasmic space"/>
    <property type="evidence" value="ECO:0007669"/>
    <property type="project" value="UniProtKB-ARBA"/>
</dbReference>
<keyword evidence="4" id="KW-1185">Reference proteome</keyword>
<dbReference type="AlphaFoldDB" id="A0A6L5X4J0"/>
<dbReference type="RefSeq" id="WP_154524507.1">
    <property type="nucleotide sequence ID" value="NZ_JAQYJL010000026.1"/>
</dbReference>
<evidence type="ECO:0000259" key="2">
    <source>
        <dbReference type="Pfam" id="PF00496"/>
    </source>
</evidence>
<reference evidence="3 4" key="1">
    <citation type="submission" date="2019-08" db="EMBL/GenBank/DDBJ databases">
        <title>In-depth cultivation of the pig gut microbiome towards novel bacterial diversity and tailored functional studies.</title>
        <authorList>
            <person name="Wylensek D."/>
            <person name="Hitch T.C.A."/>
            <person name="Clavel T."/>
        </authorList>
    </citation>
    <scope>NUCLEOTIDE SEQUENCE [LARGE SCALE GENOMIC DNA]</scope>
    <source>
        <strain evidence="3 4">Oil+RF-744-WCA-WT-11</strain>
    </source>
</reference>
<dbReference type="InterPro" id="IPR030678">
    <property type="entry name" value="Peptide/Ni-bd"/>
</dbReference>
<dbReference type="GO" id="GO:0015833">
    <property type="term" value="P:peptide transport"/>
    <property type="evidence" value="ECO:0007669"/>
    <property type="project" value="TreeGrafter"/>
</dbReference>
<feature type="domain" description="Solute-binding protein family 5" evidence="2">
    <location>
        <begin position="110"/>
        <end position="498"/>
    </location>
</feature>
<feature type="signal peptide" evidence="1">
    <location>
        <begin position="1"/>
        <end position="29"/>
    </location>
</feature>
<name>A0A6L5X4J0_9FIRM</name>
<dbReference type="Gene3D" id="3.40.190.10">
    <property type="entry name" value="Periplasmic binding protein-like II"/>
    <property type="match status" value="1"/>
</dbReference>
<dbReference type="EMBL" id="VULZ01000005">
    <property type="protein sequence ID" value="MSS14555.1"/>
    <property type="molecule type" value="Genomic_DNA"/>
</dbReference>
<feature type="chain" id="PRO_5039349244" evidence="1">
    <location>
        <begin position="30"/>
        <end position="616"/>
    </location>
</feature>
<dbReference type="PANTHER" id="PTHR30290:SF82">
    <property type="entry name" value="ABC-TYPE DIPEPTIDE_OLIGOPEPTIDE TRANSPORT SYSTEM, PERIPLASMIC COMPONENT"/>
    <property type="match status" value="1"/>
</dbReference>
<dbReference type="SUPFAM" id="SSF53850">
    <property type="entry name" value="Periplasmic binding protein-like II"/>
    <property type="match status" value="1"/>
</dbReference>
<accession>A0A6L5X4J0</accession>
<dbReference type="Pfam" id="PF00496">
    <property type="entry name" value="SBP_bac_5"/>
    <property type="match status" value="1"/>
</dbReference>
<gene>
    <name evidence="3" type="ORF">FYJ35_05800</name>
</gene>
<dbReference type="Gene3D" id="3.10.105.10">
    <property type="entry name" value="Dipeptide-binding Protein, Domain 3"/>
    <property type="match status" value="1"/>
</dbReference>